<protein>
    <recommendedName>
        <fullName evidence="3 6">Cyclic pyranopterin monophosphate synthase</fullName>
        <ecNumber evidence="3 6">4.6.1.17</ecNumber>
    </recommendedName>
    <alternativeName>
        <fullName evidence="6">Molybdenum cofactor biosynthesis protein C</fullName>
    </alternativeName>
</protein>
<dbReference type="NCBIfam" id="TIGR00581">
    <property type="entry name" value="moaC"/>
    <property type="match status" value="1"/>
</dbReference>
<evidence type="ECO:0000256" key="5">
    <source>
        <dbReference type="ARBA" id="ARBA00023239"/>
    </source>
</evidence>
<dbReference type="Proteomes" id="UP000601171">
    <property type="component" value="Unassembled WGS sequence"/>
</dbReference>
<reference evidence="8" key="1">
    <citation type="submission" date="2020-08" db="EMBL/GenBank/DDBJ databases">
        <title>Genome public.</title>
        <authorList>
            <person name="Liu C."/>
            <person name="Sun Q."/>
        </authorList>
    </citation>
    <scope>NUCLEOTIDE SEQUENCE</scope>
    <source>
        <strain evidence="8">BX21</strain>
    </source>
</reference>
<comment type="caution">
    <text evidence="8">The sequence shown here is derived from an EMBL/GenBank/DDBJ whole genome shotgun (WGS) entry which is preliminary data.</text>
</comment>
<dbReference type="HAMAP" id="MF_01224_B">
    <property type="entry name" value="MoaC_B"/>
    <property type="match status" value="1"/>
</dbReference>
<dbReference type="GO" id="GO:0030170">
    <property type="term" value="F:pyridoxal phosphate binding"/>
    <property type="evidence" value="ECO:0007669"/>
    <property type="project" value="InterPro"/>
</dbReference>
<dbReference type="GO" id="GO:0006777">
    <property type="term" value="P:Mo-molybdopterin cofactor biosynthetic process"/>
    <property type="evidence" value="ECO:0007669"/>
    <property type="project" value="UniProtKB-UniRule"/>
</dbReference>
<evidence type="ECO:0000256" key="4">
    <source>
        <dbReference type="ARBA" id="ARBA00023150"/>
    </source>
</evidence>
<comment type="catalytic activity">
    <reaction evidence="1 6">
        <text>(8S)-3',8-cyclo-7,8-dihydroguanosine 5'-triphosphate = cyclic pyranopterin phosphate + diphosphate</text>
        <dbReference type="Rhea" id="RHEA:49580"/>
        <dbReference type="ChEBI" id="CHEBI:33019"/>
        <dbReference type="ChEBI" id="CHEBI:59648"/>
        <dbReference type="ChEBI" id="CHEBI:131766"/>
        <dbReference type="EC" id="4.6.1.17"/>
    </reaction>
</comment>
<comment type="function">
    <text evidence="6">Catalyzes the conversion of (8S)-3',8-cyclo-7,8-dihydroguanosine 5'-triphosphate to cyclic pyranopterin monophosphate (cPMP).</text>
</comment>
<organism evidence="8 9">
    <name type="scientific">Paratissierella segnis</name>
    <dbReference type="NCBI Taxonomy" id="2763679"/>
    <lineage>
        <taxon>Bacteria</taxon>
        <taxon>Bacillati</taxon>
        <taxon>Bacillota</taxon>
        <taxon>Tissierellia</taxon>
        <taxon>Tissierellales</taxon>
        <taxon>Tissierellaceae</taxon>
        <taxon>Paratissierella</taxon>
    </lineage>
</organism>
<accession>A0A926ET60</accession>
<feature type="binding site" evidence="6">
    <location>
        <begin position="110"/>
        <end position="111"/>
    </location>
    <ligand>
        <name>substrate</name>
    </ligand>
</feature>
<dbReference type="InterPro" id="IPR036522">
    <property type="entry name" value="MoaC_sf"/>
</dbReference>
<dbReference type="InterPro" id="IPR047594">
    <property type="entry name" value="MoaC_bact/euk"/>
</dbReference>
<dbReference type="GO" id="GO:0061799">
    <property type="term" value="F:cyclic pyranopterin monophosphate synthase activity"/>
    <property type="evidence" value="ECO:0007669"/>
    <property type="project" value="UniProtKB-UniRule"/>
</dbReference>
<feature type="domain" description="MOSC" evidence="7">
    <location>
        <begin position="173"/>
        <end position="297"/>
    </location>
</feature>
<dbReference type="SUPFAM" id="SSF50800">
    <property type="entry name" value="PK beta-barrel domain-like"/>
    <property type="match status" value="1"/>
</dbReference>
<dbReference type="AlphaFoldDB" id="A0A926ET60"/>
<dbReference type="Pfam" id="PF01967">
    <property type="entry name" value="MoaC"/>
    <property type="match status" value="1"/>
</dbReference>
<evidence type="ECO:0000256" key="3">
    <source>
        <dbReference type="ARBA" id="ARBA00012575"/>
    </source>
</evidence>
<dbReference type="InterPro" id="IPR023045">
    <property type="entry name" value="MoaC"/>
</dbReference>
<evidence type="ECO:0000313" key="8">
    <source>
        <dbReference type="EMBL" id="MBC8587196.1"/>
    </source>
</evidence>
<sequence>MEFTHFNGNDRAHMVDVSKKENTKRTAIATGRIKMKEETVEKIKQGLITKGDVLSVAQVAGIMGSKRTSDIIPMCHNINLNGSDIRFSIQENYIDVEAEIKTTGKTGVEMEALTAVSIACLTIYDMCKAIDRGMIIEEVKLIKKTGGKSGEYRRCLGKVVSVNISDTKGIAKKPIGSGLFIEDYGLENDAHSGSWHRQVSLLAIESINKMRKEGLEVYPGDFAENITTEGIVVYELPIGTKLKIGETVQEVTQIGKECHTGCEIAKTVGKCVMPKEGIFTKVLKGGTIKEEDSIEIY</sequence>
<evidence type="ECO:0000256" key="2">
    <source>
        <dbReference type="ARBA" id="ARBA00005046"/>
    </source>
</evidence>
<dbReference type="PANTHER" id="PTHR36930">
    <property type="entry name" value="METAL-SULFUR CLUSTER BIOSYNTHESIS PROTEINS YUAD-RELATED"/>
    <property type="match status" value="1"/>
</dbReference>
<dbReference type="InterPro" id="IPR011037">
    <property type="entry name" value="Pyrv_Knase-like_insert_dom_sf"/>
</dbReference>
<proteinExistence type="inferred from homology"/>
<name>A0A926ET60_9FIRM</name>
<gene>
    <name evidence="6 8" type="primary">moaC</name>
    <name evidence="8" type="ORF">H8707_02930</name>
</gene>
<evidence type="ECO:0000256" key="1">
    <source>
        <dbReference type="ARBA" id="ARBA00001637"/>
    </source>
</evidence>
<keyword evidence="4 6" id="KW-0501">Molybdenum cofactor biosynthesis</keyword>
<dbReference type="SUPFAM" id="SSF55040">
    <property type="entry name" value="Molybdenum cofactor biosynthesis protein C, MoaC"/>
    <property type="match status" value="1"/>
</dbReference>
<comment type="pathway">
    <text evidence="2 6">Cofactor biosynthesis; molybdopterin biosynthesis.</text>
</comment>
<comment type="subunit">
    <text evidence="6">Homohexamer; trimer of dimers.</text>
</comment>
<dbReference type="PANTHER" id="PTHR36930:SF1">
    <property type="entry name" value="MOSC DOMAIN-CONTAINING PROTEIN"/>
    <property type="match status" value="1"/>
</dbReference>
<dbReference type="CDD" id="cd01420">
    <property type="entry name" value="MoaC_PE"/>
    <property type="match status" value="1"/>
</dbReference>
<keyword evidence="5 6" id="KW-0456">Lyase</keyword>
<keyword evidence="9" id="KW-1185">Reference proteome</keyword>
<dbReference type="GO" id="GO:0030151">
    <property type="term" value="F:molybdenum ion binding"/>
    <property type="evidence" value="ECO:0007669"/>
    <property type="project" value="InterPro"/>
</dbReference>
<feature type="binding site" evidence="6">
    <location>
        <begin position="74"/>
        <end position="76"/>
    </location>
    <ligand>
        <name>substrate</name>
    </ligand>
</feature>
<evidence type="ECO:0000256" key="6">
    <source>
        <dbReference type="HAMAP-Rule" id="MF_01224"/>
    </source>
</evidence>
<evidence type="ECO:0000313" key="9">
    <source>
        <dbReference type="Proteomes" id="UP000601171"/>
    </source>
</evidence>
<dbReference type="EC" id="4.6.1.17" evidence="3 6"/>
<dbReference type="InterPro" id="IPR005302">
    <property type="entry name" value="MoCF_Sase_C"/>
</dbReference>
<dbReference type="PROSITE" id="PS51340">
    <property type="entry name" value="MOSC"/>
    <property type="match status" value="1"/>
</dbReference>
<dbReference type="Gene3D" id="3.30.70.640">
    <property type="entry name" value="Molybdopterin cofactor biosynthesis C (MoaC) domain"/>
    <property type="match status" value="1"/>
</dbReference>
<comment type="similarity">
    <text evidence="6">Belongs to the MoaC family.</text>
</comment>
<dbReference type="InterPro" id="IPR002820">
    <property type="entry name" value="Mopterin_CF_biosynth-C_dom"/>
</dbReference>
<evidence type="ECO:0000259" key="7">
    <source>
        <dbReference type="PROSITE" id="PS51340"/>
    </source>
</evidence>
<dbReference type="EMBL" id="JACRTG010000008">
    <property type="protein sequence ID" value="MBC8587196.1"/>
    <property type="molecule type" value="Genomic_DNA"/>
</dbReference>
<dbReference type="Gene3D" id="2.40.33.20">
    <property type="entry name" value="PK beta-barrel domain-like"/>
    <property type="match status" value="1"/>
</dbReference>
<dbReference type="InterPro" id="IPR052716">
    <property type="entry name" value="MOSC_domain"/>
</dbReference>
<dbReference type="NCBIfam" id="NF006870">
    <property type="entry name" value="PRK09364.1"/>
    <property type="match status" value="1"/>
</dbReference>
<feature type="active site" evidence="6">
    <location>
        <position position="125"/>
    </location>
</feature>
<dbReference type="Pfam" id="PF03473">
    <property type="entry name" value="MOSC"/>
    <property type="match status" value="1"/>
</dbReference>